<dbReference type="Gene3D" id="3.90.1150.10">
    <property type="entry name" value="Aspartate Aminotransferase, domain 1"/>
    <property type="match status" value="2"/>
</dbReference>
<dbReference type="OrthoDB" id="9802328at2"/>
<evidence type="ECO:0000313" key="4">
    <source>
        <dbReference type="Proteomes" id="UP000189857"/>
    </source>
</evidence>
<dbReference type="CDD" id="cd00609">
    <property type="entry name" value="AAT_like"/>
    <property type="match status" value="1"/>
</dbReference>
<dbReference type="GO" id="GO:0030170">
    <property type="term" value="F:pyridoxal phosphate binding"/>
    <property type="evidence" value="ECO:0007669"/>
    <property type="project" value="InterPro"/>
</dbReference>
<dbReference type="NCBIfam" id="NF005305">
    <property type="entry name" value="PRK06836.1"/>
    <property type="match status" value="1"/>
</dbReference>
<dbReference type="PROSITE" id="PS00105">
    <property type="entry name" value="AA_TRANSFER_CLASS_1"/>
    <property type="match status" value="1"/>
</dbReference>
<evidence type="ECO:0000256" key="1">
    <source>
        <dbReference type="RuleBase" id="RU000481"/>
    </source>
</evidence>
<dbReference type="InterPro" id="IPR015422">
    <property type="entry name" value="PyrdxlP-dep_Trfase_small"/>
</dbReference>
<dbReference type="Gene3D" id="3.40.640.10">
    <property type="entry name" value="Type I PLP-dependent aspartate aminotransferase-like (Major domain)"/>
    <property type="match status" value="1"/>
</dbReference>
<comment type="similarity">
    <text evidence="1">Belongs to the class-I pyridoxal-phosphate-dependent aminotransferase family.</text>
</comment>
<dbReference type="AlphaFoldDB" id="A0A1T4KLS8"/>
<feature type="domain" description="Aminotransferase class I/classII large" evidence="2">
    <location>
        <begin position="35"/>
        <end position="384"/>
    </location>
</feature>
<dbReference type="InterPro" id="IPR015421">
    <property type="entry name" value="PyrdxlP-dep_Trfase_major"/>
</dbReference>
<organism evidence="3 4">
    <name type="scientific">Eubacterium ruminantium</name>
    <dbReference type="NCBI Taxonomy" id="42322"/>
    <lineage>
        <taxon>Bacteria</taxon>
        <taxon>Bacillati</taxon>
        <taxon>Bacillota</taxon>
        <taxon>Clostridia</taxon>
        <taxon>Eubacteriales</taxon>
        <taxon>Eubacteriaceae</taxon>
        <taxon>Eubacterium</taxon>
    </lineage>
</organism>
<dbReference type="Proteomes" id="UP000189857">
    <property type="component" value="Unassembled WGS sequence"/>
</dbReference>
<keyword evidence="1 3" id="KW-0808">Transferase</keyword>
<accession>A0A1T4KLS8</accession>
<dbReference type="PANTHER" id="PTHR42691:SF1">
    <property type="entry name" value="ASPARTATE AMINOTRANSFERASE YHDR-RELATED"/>
    <property type="match status" value="1"/>
</dbReference>
<sequence>MISEFYKEMTGKSSVIRQFFAYSMEREKELGPDSVYNFSIGNPSVPAPASFTEAMNDLLNNVDPVKLHGYSPTLGLDSTREAIASSLNRRFEMNYEAKHIFPTTGAAGAIAHAVRCIAGEGDEIITFAPYFPEYIPYITGCGATLKVVPADISSFQINFEKFEEMLNEKVAAVLINSPNNPSGIVYTTETIKKLADILRAKEKEYSHEIFLISDEPYREIVFKGTDSPYVSKYYDNSISCYSFSKSLSIPGERLGYVAVNPKAKDSDYIVPMCGQISRFTGHNCPPSIIQLAVEKVIDDTSDLSIYETNATLLYDALTDIGYDCVKPGGTFYMFPKTPIDDADKFCWTGAKELGLITVPGNSFECPGHFRISYCVPTERIEKAIPLFEKLYKMFA</sequence>
<dbReference type="Pfam" id="PF00155">
    <property type="entry name" value="Aminotran_1_2"/>
    <property type="match status" value="1"/>
</dbReference>
<keyword evidence="4" id="KW-1185">Reference proteome</keyword>
<proteinExistence type="inferred from homology"/>
<reference evidence="3 4" key="1">
    <citation type="submission" date="2017-02" db="EMBL/GenBank/DDBJ databases">
        <authorList>
            <person name="Peterson S.W."/>
        </authorList>
    </citation>
    <scope>NUCLEOTIDE SEQUENCE [LARGE SCALE GENOMIC DNA]</scope>
    <source>
        <strain evidence="3 4">ATCC 17233</strain>
    </source>
</reference>
<dbReference type="EC" id="2.6.1.-" evidence="1"/>
<gene>
    <name evidence="3" type="ORF">SAMN02745110_00462</name>
</gene>
<evidence type="ECO:0000259" key="2">
    <source>
        <dbReference type="Pfam" id="PF00155"/>
    </source>
</evidence>
<dbReference type="EMBL" id="FUXA01000004">
    <property type="protein sequence ID" value="SJZ43351.1"/>
    <property type="molecule type" value="Genomic_DNA"/>
</dbReference>
<dbReference type="InterPro" id="IPR004838">
    <property type="entry name" value="NHTrfase_class1_PyrdxlP-BS"/>
</dbReference>
<dbReference type="RefSeq" id="WP_078786134.1">
    <property type="nucleotide sequence ID" value="NZ_CACZYW010000020.1"/>
</dbReference>
<keyword evidence="1 3" id="KW-0032">Aminotransferase</keyword>
<evidence type="ECO:0000313" key="3">
    <source>
        <dbReference type="EMBL" id="SJZ43351.1"/>
    </source>
</evidence>
<dbReference type="SUPFAM" id="SSF53383">
    <property type="entry name" value="PLP-dependent transferases"/>
    <property type="match status" value="1"/>
</dbReference>
<protein>
    <recommendedName>
        <fullName evidence="1">Aminotransferase</fullName>
        <ecNumber evidence="1">2.6.1.-</ecNumber>
    </recommendedName>
</protein>
<dbReference type="PANTHER" id="PTHR42691">
    <property type="entry name" value="ASPARTATE AMINOTRANSFERASE YHDR-RELATED"/>
    <property type="match status" value="1"/>
</dbReference>
<dbReference type="InterPro" id="IPR015424">
    <property type="entry name" value="PyrdxlP-dep_Trfase"/>
</dbReference>
<name>A0A1T4KLS8_9FIRM</name>
<comment type="cofactor">
    <cofactor evidence="1">
        <name>pyridoxal 5'-phosphate</name>
        <dbReference type="ChEBI" id="CHEBI:597326"/>
    </cofactor>
</comment>
<dbReference type="InterPro" id="IPR004839">
    <property type="entry name" value="Aminotransferase_I/II_large"/>
</dbReference>
<dbReference type="GO" id="GO:0008483">
    <property type="term" value="F:transaminase activity"/>
    <property type="evidence" value="ECO:0007669"/>
    <property type="project" value="UniProtKB-KW"/>
</dbReference>